<reference evidence="7 10" key="3">
    <citation type="journal article" date="2014" name="PLoS Genet.">
        <title>Phylogenetically driven sequencing of extremely halophilic archaea reveals strategies for static and dynamic osmo-response.</title>
        <authorList>
            <person name="Becker E.A."/>
            <person name="Seitzer P.M."/>
            <person name="Tritt A."/>
            <person name="Larsen D."/>
            <person name="Krusor M."/>
            <person name="Yao A.I."/>
            <person name="Wu D."/>
            <person name="Madern D."/>
            <person name="Eisen J.A."/>
            <person name="Darling A.E."/>
            <person name="Facciotti M.T."/>
        </authorList>
    </citation>
    <scope>NUCLEOTIDE SEQUENCE [LARGE SCALE GENOMIC DNA]</scope>
    <source>
        <strain evidence="7">ATCC 33500</strain>
        <strain evidence="10">ATCC 33500 / DSM 1411 / JCM 8866 / NBRC 14739 / NCIMB 2177 / R-4</strain>
    </source>
</reference>
<evidence type="ECO:0000313" key="12">
    <source>
        <dbReference type="Proteomes" id="UP000299011"/>
    </source>
</evidence>
<dbReference type="OrthoDB" id="134936at2157"/>
<reference evidence="5 9" key="2">
    <citation type="journal article" date="2012" name="J. Bacteriol.">
        <title>Complete genome sequence of the metabolically versatile halophilic archaeon Haloferax mediterranei, a poly(3-hydroxybutyrate-co-3-hydroxyvalerate) producer.</title>
        <authorList>
            <person name="Han J."/>
            <person name="Zhang F."/>
            <person name="Hou J."/>
            <person name="Liu X."/>
            <person name="Li M."/>
            <person name="Liu H."/>
            <person name="Cai L."/>
            <person name="Zhang B."/>
            <person name="Chen Y."/>
            <person name="Zhou J."/>
            <person name="Hu S."/>
            <person name="Xiang H."/>
        </authorList>
    </citation>
    <scope>NUCLEOTIDE SEQUENCE [LARGE SCALE GENOMIC DNA]</scope>
    <source>
        <strain evidence="9">ATCC 33500 / DSM 1411 / JCM 8866 / NBRC 14739 / NCIMB 2177 / R-4</strain>
        <strain evidence="5">CGMCC 1.2087</strain>
    </source>
</reference>
<dbReference type="EMBL" id="CP039139">
    <property type="protein sequence ID" value="QCQ75590.1"/>
    <property type="molecule type" value="Genomic_DNA"/>
</dbReference>
<dbReference type="InterPro" id="IPR011991">
    <property type="entry name" value="ArsR-like_HTH"/>
</dbReference>
<reference evidence="8 12" key="6">
    <citation type="submission" date="2019-04" db="EMBL/GenBank/DDBJ databases">
        <title>Methylomes of two halophilic Archaea, Haloarcula marismortui and Haloferax mediterranei.</title>
        <authorList>
            <person name="DasSarma S."/>
            <person name="DasSarma P."/>
            <person name="DasSarma S."/>
            <person name="Fomenkov A."/>
            <person name="Vincze T."/>
            <person name="Anton B.P."/>
            <person name="Roberts R.J."/>
        </authorList>
    </citation>
    <scope>NUCLEOTIDE SEQUENCE [LARGE SCALE GENOMIC DNA]</scope>
    <source>
        <strain evidence="8">ATCC 33500</strain>
        <strain evidence="12">ATCC 33500 / DSM 1411 / JCM 8866 / NBRC 14739 / NCIMB 2177 / R-4</strain>
    </source>
</reference>
<dbReference type="EMBL" id="CP001868">
    <property type="protein sequence ID" value="AFK19118.1"/>
    <property type="molecule type" value="Genomic_DNA"/>
</dbReference>
<dbReference type="SMART" id="SM00418">
    <property type="entry name" value="HTH_ARSR"/>
    <property type="match status" value="1"/>
</dbReference>
<evidence type="ECO:0000313" key="5">
    <source>
        <dbReference type="EMBL" id="AFK19118.1"/>
    </source>
</evidence>
<dbReference type="EMBL" id="CP007551">
    <property type="protein sequence ID" value="AHZ21521.1"/>
    <property type="molecule type" value="Genomic_DNA"/>
</dbReference>
<dbReference type="InterPro" id="IPR051011">
    <property type="entry name" value="Metal_resp_trans_reg"/>
</dbReference>
<reference evidence="6 11" key="4">
    <citation type="submission" date="2014-04" db="EMBL/GenBank/DDBJ databases">
        <title>Transcriptional profiles of Haloferax mediterranei on the basis of nitrogen availability.</title>
        <authorList>
            <person name="Bautista V."/>
        </authorList>
    </citation>
    <scope>NUCLEOTIDE SEQUENCE [LARGE SCALE GENOMIC DNA]</scope>
    <source>
        <strain evidence="6">ATCC 33500</strain>
        <strain evidence="11">ATCC 33500 / DSM 1411 / JCM 8866 / NBRC 14739 / NCIMB 2177 / R-4</strain>
    </source>
</reference>
<evidence type="ECO:0000313" key="9">
    <source>
        <dbReference type="Proteomes" id="UP000006469"/>
    </source>
</evidence>
<dbReference type="SUPFAM" id="SSF46785">
    <property type="entry name" value="Winged helix' DNA-binding domain"/>
    <property type="match status" value="1"/>
</dbReference>
<evidence type="ECO:0000313" key="11">
    <source>
        <dbReference type="Proteomes" id="UP000027075"/>
    </source>
</evidence>
<feature type="domain" description="HTH arsR-type" evidence="4">
    <location>
        <begin position="23"/>
        <end position="119"/>
    </location>
</feature>
<keyword evidence="3" id="KW-0804">Transcription</keyword>
<reference evidence="5" key="1">
    <citation type="journal article" date="2012" name="Appl. Environ. Microbiol.">
        <title>Identification of the haloarchaeal phasin (PhaP) that functions in polyhydroxyalkanoate accumulation and granule formation in Haloferax mediterranei.</title>
        <authorList>
            <person name="Cai S."/>
            <person name="Cai L."/>
            <person name="Liu H."/>
            <person name="Liu X."/>
            <person name="Han J."/>
            <person name="Zhou J."/>
            <person name="Xiang H."/>
        </authorList>
    </citation>
    <scope>NUCLEOTIDE SEQUENCE</scope>
    <source>
        <strain evidence="5">CGMCC 1.2087</strain>
    </source>
</reference>
<evidence type="ECO:0000313" key="8">
    <source>
        <dbReference type="EMBL" id="QCQ75590.1"/>
    </source>
</evidence>
<dbReference type="InterPro" id="IPR036388">
    <property type="entry name" value="WH-like_DNA-bd_sf"/>
</dbReference>
<keyword evidence="1" id="KW-0805">Transcription regulation</keyword>
<dbReference type="EMBL" id="AOLO01000003">
    <property type="protein sequence ID" value="EMA03981.1"/>
    <property type="molecule type" value="Genomic_DNA"/>
</dbReference>
<evidence type="ECO:0000256" key="2">
    <source>
        <dbReference type="ARBA" id="ARBA00023125"/>
    </source>
</evidence>
<evidence type="ECO:0000256" key="1">
    <source>
        <dbReference type="ARBA" id="ARBA00023015"/>
    </source>
</evidence>
<evidence type="ECO:0000313" key="7">
    <source>
        <dbReference type="EMBL" id="EMA03981.1"/>
    </source>
</evidence>
<keyword evidence="2" id="KW-0238">DNA-binding</keyword>
<dbReference type="Proteomes" id="UP000027075">
    <property type="component" value="Chromosome"/>
</dbReference>
<reference evidence="5" key="5">
    <citation type="submission" date="2014-05" db="EMBL/GenBank/DDBJ databases">
        <authorList>
            <person name="Wang L."/>
            <person name="Yang H."/>
            <person name="Xiang H."/>
        </authorList>
    </citation>
    <scope>NUCLEOTIDE SEQUENCE</scope>
    <source>
        <strain evidence="5">CGMCC 1.2087</strain>
    </source>
</reference>
<evidence type="ECO:0000259" key="4">
    <source>
        <dbReference type="PROSITE" id="PS50987"/>
    </source>
</evidence>
<dbReference type="GeneID" id="40156764"/>
<dbReference type="eggNOG" id="arCOG01680">
    <property type="taxonomic scope" value="Archaea"/>
</dbReference>
<keyword evidence="10" id="KW-1185">Reference proteome</keyword>
<dbReference type="Proteomes" id="UP000011603">
    <property type="component" value="Unassembled WGS sequence"/>
</dbReference>
<dbReference type="InterPro" id="IPR036390">
    <property type="entry name" value="WH_DNA-bd_sf"/>
</dbReference>
<evidence type="ECO:0000313" key="10">
    <source>
        <dbReference type="Proteomes" id="UP000011603"/>
    </source>
</evidence>
<accession>I3R4F8</accession>
<dbReference type="Proteomes" id="UP000299011">
    <property type="component" value="Chromosome"/>
</dbReference>
<dbReference type="PANTHER" id="PTHR43132">
    <property type="entry name" value="ARSENICAL RESISTANCE OPERON REPRESSOR ARSR-RELATED"/>
    <property type="match status" value="1"/>
</dbReference>
<dbReference type="GO" id="GO:0003677">
    <property type="term" value="F:DNA binding"/>
    <property type="evidence" value="ECO:0007669"/>
    <property type="project" value="UniProtKB-KW"/>
</dbReference>
<dbReference type="Gene3D" id="1.10.10.10">
    <property type="entry name" value="Winged helix-like DNA-binding domain superfamily/Winged helix DNA-binding domain"/>
    <property type="match status" value="1"/>
</dbReference>
<proteinExistence type="predicted"/>
<name>I3R4F8_HALMT</name>
<dbReference type="GO" id="GO:0003700">
    <property type="term" value="F:DNA-binding transcription factor activity"/>
    <property type="evidence" value="ECO:0007669"/>
    <property type="project" value="InterPro"/>
</dbReference>
<dbReference type="AlphaFoldDB" id="I3R4F8"/>
<dbReference type="PaxDb" id="523841-HFX_1408"/>
<dbReference type="Pfam" id="PF12840">
    <property type="entry name" value="HTH_20"/>
    <property type="match status" value="1"/>
</dbReference>
<dbReference type="InterPro" id="IPR001845">
    <property type="entry name" value="HTH_ArsR_DNA-bd_dom"/>
</dbReference>
<dbReference type="PANTHER" id="PTHR43132:SF2">
    <property type="entry name" value="ARSENICAL RESISTANCE OPERON REPRESSOR ARSR-RELATED"/>
    <property type="match status" value="1"/>
</dbReference>
<evidence type="ECO:0000313" key="6">
    <source>
        <dbReference type="EMBL" id="AHZ21521.1"/>
    </source>
</evidence>
<dbReference type="STRING" id="523841.HFX_1408"/>
<dbReference type="PATRIC" id="fig|523841.21.peg.699"/>
<sequence>MATNNPANSDGLPEDPAELLPPTSVLTLDEYLDMQAAIGDRTRFTLLYRLVHFGERSPKELEEALDVRANTLHYHLQKLVDAGLVEKRKQTRADKDGLFAYYRATSLGEDILEYGVEELIRRERDYRDAYASGQK</sequence>
<dbReference type="Proteomes" id="UP000006469">
    <property type="component" value="Chromosome"/>
</dbReference>
<organism evidence="5 9">
    <name type="scientific">Haloferax mediterranei (strain ATCC 33500 / DSM 1411 / JCM 8866 / NBRC 14739 / NCIMB 2177 / R-4)</name>
    <name type="common">Halobacterium mediterranei</name>
    <dbReference type="NCBI Taxonomy" id="523841"/>
    <lineage>
        <taxon>Archaea</taxon>
        <taxon>Methanobacteriati</taxon>
        <taxon>Methanobacteriota</taxon>
        <taxon>Stenosarchaea group</taxon>
        <taxon>Halobacteria</taxon>
        <taxon>Halobacteriales</taxon>
        <taxon>Haloferacaceae</taxon>
        <taxon>Haloferax</taxon>
    </lineage>
</organism>
<dbReference type="RefSeq" id="WP_004057069.1">
    <property type="nucleotide sequence ID" value="NC_017941.2"/>
</dbReference>
<dbReference type="CDD" id="cd00090">
    <property type="entry name" value="HTH_ARSR"/>
    <property type="match status" value="1"/>
</dbReference>
<dbReference type="PROSITE" id="PS50987">
    <property type="entry name" value="HTH_ARSR_2"/>
    <property type="match status" value="1"/>
</dbReference>
<dbReference type="HOGENOM" id="CLU_147138_0_0_2"/>
<gene>
    <name evidence="5" type="ordered locus">HFX_1408</name>
    <name evidence="6" type="ORF">BM92_02120</name>
    <name evidence="7" type="ORF">C439_03448</name>
    <name evidence="8" type="ORF">E6P09_10065</name>
</gene>
<dbReference type="KEGG" id="hme:HFX_1408"/>
<protein>
    <submittedName>
        <fullName evidence="6">ArsR family transcriptional regulator</fullName>
    </submittedName>
    <submittedName>
        <fullName evidence="5">Transcriptional regulator, ArsR family</fullName>
    </submittedName>
</protein>
<evidence type="ECO:0000256" key="3">
    <source>
        <dbReference type="ARBA" id="ARBA00023163"/>
    </source>
</evidence>